<comment type="caution">
    <text evidence="1">The sequence shown here is derived from an EMBL/GenBank/DDBJ whole genome shotgun (WGS) entry which is preliminary data.</text>
</comment>
<dbReference type="EMBL" id="JALLKP010000001">
    <property type="protein sequence ID" value="KAK2197324.1"/>
    <property type="molecule type" value="Genomic_DNA"/>
</dbReference>
<keyword evidence="2" id="KW-1185">Reference proteome</keyword>
<dbReference type="KEGG" id="bdw:94334621"/>
<dbReference type="GeneID" id="94334621"/>
<accession>A0AAD9PM04</accession>
<reference evidence="1" key="1">
    <citation type="journal article" date="2023" name="Nat. Microbiol.">
        <title>Babesia duncani multi-omics identifies virulence factors and drug targets.</title>
        <authorList>
            <person name="Singh P."/>
            <person name="Lonardi S."/>
            <person name="Liang Q."/>
            <person name="Vydyam P."/>
            <person name="Khabirova E."/>
            <person name="Fang T."/>
            <person name="Gihaz S."/>
            <person name="Thekkiniath J."/>
            <person name="Munshi M."/>
            <person name="Abel S."/>
            <person name="Ciampossin L."/>
            <person name="Batugedara G."/>
            <person name="Gupta M."/>
            <person name="Lu X.M."/>
            <person name="Lenz T."/>
            <person name="Chakravarty S."/>
            <person name="Cornillot E."/>
            <person name="Hu Y."/>
            <person name="Ma W."/>
            <person name="Gonzalez L.M."/>
            <person name="Sanchez S."/>
            <person name="Estrada K."/>
            <person name="Sanchez-Flores A."/>
            <person name="Montero E."/>
            <person name="Harb O.S."/>
            <person name="Le Roch K.G."/>
            <person name="Mamoun C.B."/>
        </authorList>
    </citation>
    <scope>NUCLEOTIDE SEQUENCE</scope>
    <source>
        <strain evidence="1">WA1</strain>
    </source>
</reference>
<dbReference type="AlphaFoldDB" id="A0AAD9PM04"/>
<evidence type="ECO:0000313" key="2">
    <source>
        <dbReference type="Proteomes" id="UP001214638"/>
    </source>
</evidence>
<protein>
    <recommendedName>
        <fullName evidence="3">RAP domain-containing protein</fullName>
    </recommendedName>
</protein>
<dbReference type="RefSeq" id="XP_067804166.1">
    <property type="nucleotide sequence ID" value="XM_067945375.1"/>
</dbReference>
<proteinExistence type="predicted"/>
<gene>
    <name evidence="1" type="ORF">BdWA1_000323</name>
</gene>
<dbReference type="Proteomes" id="UP001214638">
    <property type="component" value="Unassembled WGS sequence"/>
</dbReference>
<evidence type="ECO:0000313" key="1">
    <source>
        <dbReference type="EMBL" id="KAK2197324.1"/>
    </source>
</evidence>
<sequence>MSWTRGISSILPRNAHKHLLVTCNGIGIPSQYKISSFHCIKCCRSFSVSTPFFDHLIKELRKASSLSDLRRLITNSKDTKDNLTFVGDLSMTNHIYVLRIIQNSTRSLPNLYKNSKCAQSELEDSLYCYSLIWNILNSLENQPIKRTVHRGKHIVGVMWYLIKILNTCVVNPSDYQNLSLNHPRDLIDLSNLDSKTLGSVKIQKEDLVLISLRIQGMITLAILKLLRNFESGLVNVNGLDLQQIVMMQCEPSMVTNFNLDTYSGTDLIQNILIDNCKCIDELKNAITKLAIKHSNLFTDEQLVNTFASCFRKANTSLQNALITKINESSKKGFLDIDIKDVIQLMIASKYHSELAPTIKVLVTQLEYCSPPDGNVSPNHRRKGPGGPKWQQWLKTATLEHLGKLCKSLFILNPNQRTLGNVNVTFERILDEWLQRKNYLSSSPPPCTDELIWISHALHLFAKMGKRHFKSIPKALELIKGAKWEDNITSQDALYDLFWSVCNLKVDFDFISSLLLKIAPNIHKVALKWNVKLIAGLSSYTSGMMDFKKDPSVHYLVSKNNNTRHDFCKRINELIEKLQKSQKPCMERIITLAIEAIKIDTLERIEEFDNIQCISNFMFYIASTIDDFSLEDYGNLSDKWIKIADACKPNVKLEAIAQTMWSLQKNRIYHETILLYIRDMLKTAIPSATSGQLGLTSYALAYFNLFHGDIVDYYIKRLEQLVNSRHLYDNIDQGCLKFISTIWALVIGDFSLDPKTLQMIVSLLPKLNWEGFQRECKAADLQRVLQIAESLKTFGNIRENDIQIPPKVLEAAMASSRTFRDSGMHSVSQDKVRRVLERFKVNFRGEYQISSLLVDFCCSLDDNLERFEPHLVIEVDGPYHYAIVCGACTIGKEHHPVLVGNLRLIPNGKTRYRNRCV</sequence>
<evidence type="ECO:0008006" key="3">
    <source>
        <dbReference type="Google" id="ProtNLM"/>
    </source>
</evidence>
<name>A0AAD9PM04_9APIC</name>
<organism evidence="1 2">
    <name type="scientific">Babesia duncani</name>
    <dbReference type="NCBI Taxonomy" id="323732"/>
    <lineage>
        <taxon>Eukaryota</taxon>
        <taxon>Sar</taxon>
        <taxon>Alveolata</taxon>
        <taxon>Apicomplexa</taxon>
        <taxon>Aconoidasida</taxon>
        <taxon>Piroplasmida</taxon>
        <taxon>Babesiidae</taxon>
        <taxon>Babesia</taxon>
    </lineage>
</organism>